<name>A0A6J4TUS8_9ACTN</name>
<keyword evidence="1" id="KW-0812">Transmembrane</keyword>
<feature type="transmembrane region" description="Helical" evidence="1">
    <location>
        <begin position="21"/>
        <end position="41"/>
    </location>
</feature>
<gene>
    <name evidence="2" type="ORF">AVDCRST_MAG79-1020</name>
</gene>
<dbReference type="EMBL" id="CADCWC010000174">
    <property type="protein sequence ID" value="CAA9532123.1"/>
    <property type="molecule type" value="Genomic_DNA"/>
</dbReference>
<keyword evidence="1" id="KW-1133">Transmembrane helix</keyword>
<evidence type="ECO:0000256" key="1">
    <source>
        <dbReference type="SAM" id="Phobius"/>
    </source>
</evidence>
<dbReference type="AlphaFoldDB" id="A0A6J4TUS8"/>
<proteinExistence type="predicted"/>
<keyword evidence="1" id="KW-0472">Membrane</keyword>
<protein>
    <submittedName>
        <fullName evidence="2">Uncharacterized protein</fullName>
    </submittedName>
</protein>
<sequence>MSASALHRTRDRRPRRRRRRILPVLLRVVALLIIFGLGVALGDAYGDRPGPAGTATVDREIRQVTVTESVARRTVTVVVSTPRP</sequence>
<accession>A0A6J4TUS8</accession>
<organism evidence="2">
    <name type="scientific">uncultured Thermoleophilia bacterium</name>
    <dbReference type="NCBI Taxonomy" id="1497501"/>
    <lineage>
        <taxon>Bacteria</taxon>
        <taxon>Bacillati</taxon>
        <taxon>Actinomycetota</taxon>
        <taxon>Thermoleophilia</taxon>
        <taxon>environmental samples</taxon>
    </lineage>
</organism>
<reference evidence="2" key="1">
    <citation type="submission" date="2020-02" db="EMBL/GenBank/DDBJ databases">
        <authorList>
            <person name="Meier V. D."/>
        </authorList>
    </citation>
    <scope>NUCLEOTIDE SEQUENCE</scope>
    <source>
        <strain evidence="2">AVDCRST_MAG79</strain>
    </source>
</reference>
<evidence type="ECO:0000313" key="2">
    <source>
        <dbReference type="EMBL" id="CAA9532123.1"/>
    </source>
</evidence>